<evidence type="ECO:0000256" key="7">
    <source>
        <dbReference type="ARBA" id="ARBA00034754"/>
    </source>
</evidence>
<evidence type="ECO:0000256" key="1">
    <source>
        <dbReference type="ARBA" id="ARBA00012417"/>
    </source>
</evidence>
<evidence type="ECO:0000259" key="9">
    <source>
        <dbReference type="Pfam" id="PF06144"/>
    </source>
</evidence>
<keyword evidence="5" id="KW-0235">DNA replication</keyword>
<organism evidence="11 12">
    <name type="scientific">SAR324 cluster bacterium</name>
    <dbReference type="NCBI Taxonomy" id="2024889"/>
    <lineage>
        <taxon>Bacteria</taxon>
        <taxon>Deltaproteobacteria</taxon>
        <taxon>SAR324 cluster</taxon>
    </lineage>
</organism>
<dbReference type="PANTHER" id="PTHR34388:SF1">
    <property type="entry name" value="DNA POLYMERASE III SUBUNIT DELTA"/>
    <property type="match status" value="1"/>
</dbReference>
<name>A0A2D6YJ86_9DELT</name>
<keyword evidence="3" id="KW-0808">Transferase</keyword>
<dbReference type="Gene3D" id="1.10.8.60">
    <property type="match status" value="1"/>
</dbReference>
<dbReference type="PANTHER" id="PTHR34388">
    <property type="entry name" value="DNA POLYMERASE III SUBUNIT DELTA"/>
    <property type="match status" value="1"/>
</dbReference>
<evidence type="ECO:0000259" key="10">
    <source>
        <dbReference type="Pfam" id="PF21694"/>
    </source>
</evidence>
<dbReference type="AlphaFoldDB" id="A0A2D6YJ86"/>
<dbReference type="NCBIfam" id="TIGR01128">
    <property type="entry name" value="holA"/>
    <property type="match status" value="1"/>
</dbReference>
<dbReference type="Proteomes" id="UP000226525">
    <property type="component" value="Unassembled WGS sequence"/>
</dbReference>
<gene>
    <name evidence="11" type="primary">holA</name>
    <name evidence="11" type="ORF">CMN54_07465</name>
</gene>
<dbReference type="EC" id="2.7.7.7" evidence="1"/>
<evidence type="ECO:0000313" key="11">
    <source>
        <dbReference type="EMBL" id="MAH63267.1"/>
    </source>
</evidence>
<protein>
    <recommendedName>
        <fullName evidence="2">DNA polymerase III subunit delta</fullName>
        <ecNumber evidence="1">2.7.7.7</ecNumber>
    </recommendedName>
</protein>
<dbReference type="Pfam" id="PF06144">
    <property type="entry name" value="DNA_pol3_delta"/>
    <property type="match status" value="1"/>
</dbReference>
<evidence type="ECO:0000256" key="5">
    <source>
        <dbReference type="ARBA" id="ARBA00022705"/>
    </source>
</evidence>
<dbReference type="Pfam" id="PF21694">
    <property type="entry name" value="DNA_pol3_delta_C"/>
    <property type="match status" value="1"/>
</dbReference>
<evidence type="ECO:0000256" key="3">
    <source>
        <dbReference type="ARBA" id="ARBA00022679"/>
    </source>
</evidence>
<comment type="similarity">
    <text evidence="7">Belongs to the DNA polymerase HolA subunit family.</text>
</comment>
<dbReference type="InterPro" id="IPR008921">
    <property type="entry name" value="DNA_pol3_clamp-load_cplx_C"/>
</dbReference>
<dbReference type="GO" id="GO:0003887">
    <property type="term" value="F:DNA-directed DNA polymerase activity"/>
    <property type="evidence" value="ECO:0007669"/>
    <property type="project" value="UniProtKB-KW"/>
</dbReference>
<comment type="caution">
    <text evidence="11">The sequence shown here is derived from an EMBL/GenBank/DDBJ whole genome shotgun (WGS) entry which is preliminary data.</text>
</comment>
<dbReference type="GO" id="GO:0006261">
    <property type="term" value="P:DNA-templated DNA replication"/>
    <property type="evidence" value="ECO:0007669"/>
    <property type="project" value="TreeGrafter"/>
</dbReference>
<dbReference type="InterPro" id="IPR027417">
    <property type="entry name" value="P-loop_NTPase"/>
</dbReference>
<evidence type="ECO:0000256" key="4">
    <source>
        <dbReference type="ARBA" id="ARBA00022695"/>
    </source>
</evidence>
<comment type="catalytic activity">
    <reaction evidence="8">
        <text>DNA(n) + a 2'-deoxyribonucleoside 5'-triphosphate = DNA(n+1) + diphosphate</text>
        <dbReference type="Rhea" id="RHEA:22508"/>
        <dbReference type="Rhea" id="RHEA-COMP:17339"/>
        <dbReference type="Rhea" id="RHEA-COMP:17340"/>
        <dbReference type="ChEBI" id="CHEBI:33019"/>
        <dbReference type="ChEBI" id="CHEBI:61560"/>
        <dbReference type="ChEBI" id="CHEBI:173112"/>
        <dbReference type="EC" id="2.7.7.7"/>
    </reaction>
</comment>
<evidence type="ECO:0000256" key="8">
    <source>
        <dbReference type="ARBA" id="ARBA00049244"/>
    </source>
</evidence>
<feature type="domain" description="DNA polymerase III delta subunit-like C-terminal" evidence="10">
    <location>
        <begin position="220"/>
        <end position="336"/>
    </location>
</feature>
<dbReference type="GO" id="GO:0003677">
    <property type="term" value="F:DNA binding"/>
    <property type="evidence" value="ECO:0007669"/>
    <property type="project" value="InterPro"/>
</dbReference>
<dbReference type="Gene3D" id="3.40.50.300">
    <property type="entry name" value="P-loop containing nucleotide triphosphate hydrolases"/>
    <property type="match status" value="1"/>
</dbReference>
<dbReference type="SUPFAM" id="SSF48019">
    <property type="entry name" value="post-AAA+ oligomerization domain-like"/>
    <property type="match status" value="1"/>
</dbReference>
<dbReference type="EMBL" id="NZEX01000086">
    <property type="protein sequence ID" value="MAH63267.1"/>
    <property type="molecule type" value="Genomic_DNA"/>
</dbReference>
<reference evidence="12" key="1">
    <citation type="submission" date="2017-09" db="EMBL/GenBank/DDBJ databases">
        <title>The Reconstruction of 2,631 Draft Metagenome-Assembled Genomes from the Global Oceans.</title>
        <authorList>
            <person name="Tully B.J."/>
            <person name="Graham E.D."/>
            <person name="Heidelberg J.F."/>
        </authorList>
    </citation>
    <scope>NUCLEOTIDE SEQUENCE [LARGE SCALE GENOMIC DNA]</scope>
</reference>
<keyword evidence="6" id="KW-0239">DNA-directed DNA polymerase</keyword>
<evidence type="ECO:0000256" key="6">
    <source>
        <dbReference type="ARBA" id="ARBA00022932"/>
    </source>
</evidence>
<dbReference type="InterPro" id="IPR048466">
    <property type="entry name" value="DNA_pol3_delta-like_C"/>
</dbReference>
<dbReference type="InterPro" id="IPR005790">
    <property type="entry name" value="DNA_polIII_delta"/>
</dbReference>
<dbReference type="SUPFAM" id="SSF52540">
    <property type="entry name" value="P-loop containing nucleoside triphosphate hydrolases"/>
    <property type="match status" value="1"/>
</dbReference>
<proteinExistence type="inferred from homology"/>
<dbReference type="Gene3D" id="1.20.272.10">
    <property type="match status" value="1"/>
</dbReference>
<sequence>MREHPQIFLFYGNQDLLIDEQVRELTNKILPNDARELGFQRFSVEEILKGSENEGQLSELIQSLESLPFFEESRVLRLDHIEGVKTPRSQSDKSKGTRLFHAILNFLNSPLEKTYLVLCGHTIRENDLSKPLLVACKKSGRVRKFVAYDNDQPIEWTRHRARGKGLQIPENVAIELIQLVGNNLNDLDHELEKLALLLGVGPMVKPNELGKFVRGHKHYSIYTLSESISKKELSKSLEFLETYLKENPRNGIKLFGILTSQIRRLLLVKYFLNERLSEAEIFSRLRIHPFIGRQLFLNAKGFTVTELENIQLYLADIDLGIKFQQQHVRHLFQDLIKRICLDHFSSRV</sequence>
<dbReference type="GO" id="GO:0009360">
    <property type="term" value="C:DNA polymerase III complex"/>
    <property type="evidence" value="ECO:0007669"/>
    <property type="project" value="InterPro"/>
</dbReference>
<evidence type="ECO:0000313" key="12">
    <source>
        <dbReference type="Proteomes" id="UP000226525"/>
    </source>
</evidence>
<keyword evidence="4" id="KW-0548">Nucleotidyltransferase</keyword>
<dbReference type="InterPro" id="IPR010372">
    <property type="entry name" value="DNA_pol3_delta_N"/>
</dbReference>
<evidence type="ECO:0000256" key="2">
    <source>
        <dbReference type="ARBA" id="ARBA00017703"/>
    </source>
</evidence>
<feature type="domain" description="DNA polymerase III delta N-terminal" evidence="9">
    <location>
        <begin position="8"/>
        <end position="125"/>
    </location>
</feature>
<accession>A0A2D6YJ86</accession>